<gene>
    <name evidence="1" type="primary">lptE</name>
    <name evidence="1" type="ordered locus">Geob_2172</name>
</gene>
<reference evidence="1 2" key="1">
    <citation type="submission" date="2009-01" db="EMBL/GenBank/DDBJ databases">
        <title>Complete sequence of Geobacter sp. FRC-32.</title>
        <authorList>
            <consortium name="US DOE Joint Genome Institute"/>
            <person name="Lucas S."/>
            <person name="Copeland A."/>
            <person name="Lapidus A."/>
            <person name="Glavina del Rio T."/>
            <person name="Dalin E."/>
            <person name="Tice H."/>
            <person name="Bruce D."/>
            <person name="Goodwin L."/>
            <person name="Pitluck S."/>
            <person name="Saunders E."/>
            <person name="Brettin T."/>
            <person name="Detter J.C."/>
            <person name="Han C."/>
            <person name="Larimer F."/>
            <person name="Land M."/>
            <person name="Hauser L."/>
            <person name="Kyrpides N."/>
            <person name="Ovchinnikova G."/>
            <person name="Kostka J."/>
            <person name="Richardson P."/>
        </authorList>
    </citation>
    <scope>NUCLEOTIDE SEQUENCE [LARGE SCALE GENOMIC DNA]</scope>
    <source>
        <strain evidence="2">DSM 22248 / JCM 15807 / FRC-32</strain>
    </source>
</reference>
<evidence type="ECO:0000313" key="2">
    <source>
        <dbReference type="Proteomes" id="UP000007721"/>
    </source>
</evidence>
<protein>
    <submittedName>
        <fullName evidence="1">Lipopolysaccharide biogenesis outer membrane chaperone lipoprotein LptE, putative</fullName>
    </submittedName>
</protein>
<dbReference type="OrthoDB" id="5511003at2"/>
<dbReference type="STRING" id="316067.Geob_2172"/>
<dbReference type="EMBL" id="CP001390">
    <property type="protein sequence ID" value="ACM20526.1"/>
    <property type="molecule type" value="Genomic_DNA"/>
</dbReference>
<dbReference type="Pfam" id="PF04390">
    <property type="entry name" value="LptE"/>
    <property type="match status" value="1"/>
</dbReference>
<dbReference type="GO" id="GO:0019867">
    <property type="term" value="C:outer membrane"/>
    <property type="evidence" value="ECO:0007669"/>
    <property type="project" value="InterPro"/>
</dbReference>
<keyword evidence="2" id="KW-1185">Reference proteome</keyword>
<dbReference type="AlphaFoldDB" id="B9M9F4"/>
<proteinExistence type="predicted"/>
<sequence>MRKLIFFILLYVTGILSGCGYHHLGGIGSSNDGLDGVHIRIFANKSYRAGLETVATQSIIDEFARHSGGNSVNETTARLVLSGAVLSYAVAPVSYTAADRIAGYRSTVKLAASLVERQTGKIVWRGEVAESQDYPAQVDISLQQNSETAAIAEICIRLAEQLHEKMQEDF</sequence>
<dbReference type="PROSITE" id="PS51257">
    <property type="entry name" value="PROKAR_LIPOPROTEIN"/>
    <property type="match status" value="1"/>
</dbReference>
<accession>B9M9F4</accession>
<dbReference type="InterPro" id="IPR007485">
    <property type="entry name" value="LPS_assembly_LptE"/>
</dbReference>
<organism evidence="1 2">
    <name type="scientific">Geotalea daltonii (strain DSM 22248 / JCM 15807 / FRC-32)</name>
    <name type="common">Geobacter daltonii</name>
    <dbReference type="NCBI Taxonomy" id="316067"/>
    <lineage>
        <taxon>Bacteria</taxon>
        <taxon>Pseudomonadati</taxon>
        <taxon>Thermodesulfobacteriota</taxon>
        <taxon>Desulfuromonadia</taxon>
        <taxon>Geobacterales</taxon>
        <taxon>Geobacteraceae</taxon>
        <taxon>Geotalea</taxon>
    </lineage>
</organism>
<dbReference type="eggNOG" id="COG2980">
    <property type="taxonomic scope" value="Bacteria"/>
</dbReference>
<dbReference type="Proteomes" id="UP000007721">
    <property type="component" value="Chromosome"/>
</dbReference>
<keyword evidence="1" id="KW-0449">Lipoprotein</keyword>
<name>B9M9F4_GEODF</name>
<dbReference type="Gene3D" id="3.30.160.150">
    <property type="entry name" value="Lipoprotein like domain"/>
    <property type="match status" value="1"/>
</dbReference>
<evidence type="ECO:0000313" key="1">
    <source>
        <dbReference type="EMBL" id="ACM20526.1"/>
    </source>
</evidence>
<dbReference type="HOGENOM" id="CLU_114082_0_3_7"/>
<dbReference type="KEGG" id="geo:Geob_2172"/>
<dbReference type="GO" id="GO:0043165">
    <property type="term" value="P:Gram-negative-bacterium-type cell outer membrane assembly"/>
    <property type="evidence" value="ECO:0007669"/>
    <property type="project" value="InterPro"/>
</dbReference>
<dbReference type="RefSeq" id="WP_012647255.1">
    <property type="nucleotide sequence ID" value="NC_011979.1"/>
</dbReference>